<evidence type="ECO:0000313" key="4">
    <source>
        <dbReference type="Proteomes" id="UP001164746"/>
    </source>
</evidence>
<protein>
    <recommendedName>
        <fullName evidence="2">Chitin-binding type-2 domain-containing protein</fullName>
    </recommendedName>
</protein>
<evidence type="ECO:0000256" key="1">
    <source>
        <dbReference type="SAM" id="SignalP"/>
    </source>
</evidence>
<dbReference type="Pfam" id="PF01607">
    <property type="entry name" value="CBM_14"/>
    <property type="match status" value="1"/>
</dbReference>
<feature type="domain" description="Chitin-binding type-2" evidence="2">
    <location>
        <begin position="167"/>
        <end position="221"/>
    </location>
</feature>
<dbReference type="Proteomes" id="UP001164746">
    <property type="component" value="Chromosome 1"/>
</dbReference>
<feature type="domain" description="Chitin-binding type-2" evidence="2">
    <location>
        <begin position="101"/>
        <end position="158"/>
    </location>
</feature>
<dbReference type="InterPro" id="IPR013320">
    <property type="entry name" value="ConA-like_dom_sf"/>
</dbReference>
<keyword evidence="4" id="KW-1185">Reference proteome</keyword>
<keyword evidence="1" id="KW-0732">Signal</keyword>
<reference evidence="3" key="1">
    <citation type="submission" date="2022-11" db="EMBL/GenBank/DDBJ databases">
        <title>Centuries of genome instability and evolution in soft-shell clam transmissible cancer (bioRxiv).</title>
        <authorList>
            <person name="Hart S.F.M."/>
            <person name="Yonemitsu M.A."/>
            <person name="Giersch R.M."/>
            <person name="Beal B.F."/>
            <person name="Arriagada G."/>
            <person name="Davis B.W."/>
            <person name="Ostrander E.A."/>
            <person name="Goff S.P."/>
            <person name="Metzger M.J."/>
        </authorList>
    </citation>
    <scope>NUCLEOTIDE SEQUENCE</scope>
    <source>
        <strain evidence="3">MELC-2E11</strain>
        <tissue evidence="3">Siphon/mantle</tissue>
    </source>
</reference>
<dbReference type="InterPro" id="IPR036508">
    <property type="entry name" value="Chitin-bd_dom_sf"/>
</dbReference>
<dbReference type="SMART" id="SM00494">
    <property type="entry name" value="ChtBD2"/>
    <property type="match status" value="4"/>
</dbReference>
<evidence type="ECO:0000313" key="3">
    <source>
        <dbReference type="EMBL" id="WAQ94081.1"/>
    </source>
</evidence>
<dbReference type="Gene3D" id="2.170.140.10">
    <property type="entry name" value="Chitin binding domain"/>
    <property type="match status" value="2"/>
</dbReference>
<feature type="domain" description="Chitin-binding type-2" evidence="2">
    <location>
        <begin position="37"/>
        <end position="100"/>
    </location>
</feature>
<sequence>MWSSLGFVWLALQSGSVLAGIKPLSPAQIALNNQCLGKCITELCYLSDDTDCRKFIMCERDAQSRYKASLQPCAFGTYWGGYDQQRRITCDRPYNVNCNIDYCAGRVSGEKFKHPDGNCKTYWECTGNVPMPFCCPDGYYFDSTLNMCQTDETFTCHDACPLRADAAACMQLGQASAFLDDGNCRTYWDCEQQNPHPVCCTAGKSYDIRTGTCITNMNCRDECPQQYQTDVCRTGTGRQTYDITDTHCRTYMKCSNNSYDERWCCPSQHFFDPLTQNCQPINYGEKMKCDDIIFRPENNAVGGPQVLLSNCMNQALGAATLELILEKGDVVFRVVTDHRVTKAGIAGVVDIPATLRIPFVVGMWQVVTAIYDGTTLHLALEGQGRPTYASMPLTGNIPVAAEGLLFGGCVVQGGEQRRGEGFIGSMAKLQFSKCLQQQWLDNFFMVLGVEPPTPPPTSTPAAAP</sequence>
<dbReference type="SUPFAM" id="SSF57625">
    <property type="entry name" value="Invertebrate chitin-binding proteins"/>
    <property type="match status" value="1"/>
</dbReference>
<dbReference type="EMBL" id="CP111012">
    <property type="protein sequence ID" value="WAQ94081.1"/>
    <property type="molecule type" value="Genomic_DNA"/>
</dbReference>
<gene>
    <name evidence="3" type="ORF">MAR_006552</name>
</gene>
<organism evidence="3 4">
    <name type="scientific">Mya arenaria</name>
    <name type="common">Soft-shell clam</name>
    <dbReference type="NCBI Taxonomy" id="6604"/>
    <lineage>
        <taxon>Eukaryota</taxon>
        <taxon>Metazoa</taxon>
        <taxon>Spiralia</taxon>
        <taxon>Lophotrochozoa</taxon>
        <taxon>Mollusca</taxon>
        <taxon>Bivalvia</taxon>
        <taxon>Autobranchia</taxon>
        <taxon>Heteroconchia</taxon>
        <taxon>Euheterodonta</taxon>
        <taxon>Imparidentia</taxon>
        <taxon>Neoheterodontei</taxon>
        <taxon>Myida</taxon>
        <taxon>Myoidea</taxon>
        <taxon>Myidae</taxon>
        <taxon>Mya</taxon>
    </lineage>
</organism>
<feature type="domain" description="Chitin-binding type-2" evidence="2">
    <location>
        <begin position="230"/>
        <end position="291"/>
    </location>
</feature>
<dbReference type="SUPFAM" id="SSF49899">
    <property type="entry name" value="Concanavalin A-like lectins/glucanases"/>
    <property type="match status" value="1"/>
</dbReference>
<accession>A0ABY7D8V6</accession>
<dbReference type="InterPro" id="IPR002557">
    <property type="entry name" value="Chitin-bd_dom"/>
</dbReference>
<feature type="signal peptide" evidence="1">
    <location>
        <begin position="1"/>
        <end position="19"/>
    </location>
</feature>
<name>A0ABY7D8V6_MYAAR</name>
<proteinExistence type="predicted"/>
<feature type="chain" id="PRO_5046919575" description="Chitin-binding type-2 domain-containing protein" evidence="1">
    <location>
        <begin position="20"/>
        <end position="464"/>
    </location>
</feature>
<evidence type="ECO:0000259" key="2">
    <source>
        <dbReference type="SMART" id="SM00494"/>
    </source>
</evidence>